<evidence type="ECO:0000313" key="1">
    <source>
        <dbReference type="EMBL" id="MBO0939819.1"/>
    </source>
</evidence>
<dbReference type="EMBL" id="JAFMYV010000017">
    <property type="protein sequence ID" value="MBO0939819.1"/>
    <property type="molecule type" value="Genomic_DNA"/>
</dbReference>
<dbReference type="AlphaFoldDB" id="A0A939K5S9"/>
<protein>
    <submittedName>
        <fullName evidence="1">Uncharacterized protein</fullName>
    </submittedName>
</protein>
<sequence>MIRILLFLVVFTLFSRQSLYAQSRTAKIYFTDGPGRDLITTFDPNKPIRLKVCCPTLVEVDADTLGLLIGGKPVFIPVERGKSYYFRMASNTGLFETTPLEFWLNLSIYSNSNTDKFRHFIISKKVGVIEVTSD</sequence>
<reference evidence="1" key="1">
    <citation type="submission" date="2021-03" db="EMBL/GenBank/DDBJ databases">
        <title>Fibrella sp. HMF5335 genome sequencing and assembly.</title>
        <authorList>
            <person name="Kang H."/>
            <person name="Kim H."/>
            <person name="Bae S."/>
            <person name="Joh K."/>
        </authorList>
    </citation>
    <scope>NUCLEOTIDE SEQUENCE</scope>
    <source>
        <strain evidence="1">HMF5335</strain>
    </source>
</reference>
<proteinExistence type="predicted"/>
<accession>A0A939K5S9</accession>
<evidence type="ECO:0000313" key="2">
    <source>
        <dbReference type="Proteomes" id="UP000664034"/>
    </source>
</evidence>
<gene>
    <name evidence="1" type="ORF">J2I47_24960</name>
</gene>
<dbReference type="RefSeq" id="WP_207367347.1">
    <property type="nucleotide sequence ID" value="NZ_JAFMYV010000017.1"/>
</dbReference>
<organism evidence="1 2">
    <name type="scientific">Fibrella rubiginis</name>
    <dbReference type="NCBI Taxonomy" id="2817060"/>
    <lineage>
        <taxon>Bacteria</taxon>
        <taxon>Pseudomonadati</taxon>
        <taxon>Bacteroidota</taxon>
        <taxon>Cytophagia</taxon>
        <taxon>Cytophagales</taxon>
        <taxon>Spirosomataceae</taxon>
        <taxon>Fibrella</taxon>
    </lineage>
</organism>
<name>A0A939K5S9_9BACT</name>
<keyword evidence="2" id="KW-1185">Reference proteome</keyword>
<dbReference type="Proteomes" id="UP000664034">
    <property type="component" value="Unassembled WGS sequence"/>
</dbReference>
<comment type="caution">
    <text evidence="1">The sequence shown here is derived from an EMBL/GenBank/DDBJ whole genome shotgun (WGS) entry which is preliminary data.</text>
</comment>